<dbReference type="InterPro" id="IPR023365">
    <property type="entry name" value="Sortase_dom-sf"/>
</dbReference>
<reference evidence="5 6" key="1">
    <citation type="submission" date="2020-03" db="EMBL/GenBank/DDBJ databases">
        <title>Sequencing the genomes of 1000 actinobacteria strains.</title>
        <authorList>
            <person name="Klenk H.-P."/>
        </authorList>
    </citation>
    <scope>NUCLEOTIDE SEQUENCE [LARGE SCALE GENOMIC DNA]</scope>
    <source>
        <strain evidence="5 6">DSM 16403</strain>
    </source>
</reference>
<evidence type="ECO:0000256" key="1">
    <source>
        <dbReference type="ARBA" id="ARBA00022801"/>
    </source>
</evidence>
<accession>A0A846RHP5</accession>
<dbReference type="AlphaFoldDB" id="A0A846RHP5"/>
<gene>
    <name evidence="5" type="ORF">BJ994_001759</name>
</gene>
<feature type="signal peptide" evidence="4">
    <location>
        <begin position="1"/>
        <end position="30"/>
    </location>
</feature>
<keyword evidence="1" id="KW-0378">Hydrolase</keyword>
<evidence type="ECO:0000256" key="3">
    <source>
        <dbReference type="SAM" id="MobiDB-lite"/>
    </source>
</evidence>
<protein>
    <submittedName>
        <fullName evidence="5">Sortase (Surface protein transpeptidase)</fullName>
    </submittedName>
</protein>
<dbReference type="EMBL" id="JAATJL010000001">
    <property type="protein sequence ID" value="NJC22683.1"/>
    <property type="molecule type" value="Genomic_DNA"/>
</dbReference>
<dbReference type="Pfam" id="PF04203">
    <property type="entry name" value="Sortase"/>
    <property type="match status" value="1"/>
</dbReference>
<organism evidence="5 6">
    <name type="scientific">Arthrobacter pigmenti</name>
    <dbReference type="NCBI Taxonomy" id="271432"/>
    <lineage>
        <taxon>Bacteria</taxon>
        <taxon>Bacillati</taxon>
        <taxon>Actinomycetota</taxon>
        <taxon>Actinomycetes</taxon>
        <taxon>Micrococcales</taxon>
        <taxon>Micrococcaceae</taxon>
        <taxon>Arthrobacter</taxon>
    </lineage>
</organism>
<proteinExistence type="predicted"/>
<evidence type="ECO:0000256" key="2">
    <source>
        <dbReference type="PIRSR" id="PIRSR605754-1"/>
    </source>
</evidence>
<dbReference type="SUPFAM" id="SSF63817">
    <property type="entry name" value="Sortase"/>
    <property type="match status" value="1"/>
</dbReference>
<evidence type="ECO:0000256" key="4">
    <source>
        <dbReference type="SAM" id="SignalP"/>
    </source>
</evidence>
<dbReference type="InterPro" id="IPR005754">
    <property type="entry name" value="Sortase"/>
</dbReference>
<dbReference type="NCBIfam" id="NF033748">
    <property type="entry name" value="class_F_sortase"/>
    <property type="match status" value="1"/>
</dbReference>
<name>A0A846RHP5_9MICC</name>
<dbReference type="Gene3D" id="2.40.260.10">
    <property type="entry name" value="Sortase"/>
    <property type="match status" value="1"/>
</dbReference>
<dbReference type="Proteomes" id="UP000547458">
    <property type="component" value="Unassembled WGS sequence"/>
</dbReference>
<feature type="active site" description="Acyl-thioester intermediate" evidence="2">
    <location>
        <position position="201"/>
    </location>
</feature>
<evidence type="ECO:0000313" key="5">
    <source>
        <dbReference type="EMBL" id="NJC22683.1"/>
    </source>
</evidence>
<comment type="caution">
    <text evidence="5">The sequence shown here is derived from an EMBL/GenBank/DDBJ whole genome shotgun (WGS) entry which is preliminary data.</text>
</comment>
<dbReference type="CDD" id="cd05829">
    <property type="entry name" value="Sortase_F"/>
    <property type="match status" value="1"/>
</dbReference>
<keyword evidence="4" id="KW-0732">Signal</keyword>
<dbReference type="GO" id="GO:0016787">
    <property type="term" value="F:hydrolase activity"/>
    <property type="evidence" value="ECO:0007669"/>
    <property type="project" value="UniProtKB-KW"/>
</dbReference>
<dbReference type="RefSeq" id="WP_167993423.1">
    <property type="nucleotide sequence ID" value="NZ_JAATJL010000001.1"/>
</dbReference>
<evidence type="ECO:0000313" key="6">
    <source>
        <dbReference type="Proteomes" id="UP000547458"/>
    </source>
</evidence>
<dbReference type="PROSITE" id="PS51257">
    <property type="entry name" value="PROKAR_LIPOPROTEIN"/>
    <property type="match status" value="1"/>
</dbReference>
<feature type="active site" description="Proton donor/acceptor" evidence="2">
    <location>
        <position position="134"/>
    </location>
</feature>
<keyword evidence="6" id="KW-1185">Reference proteome</keyword>
<feature type="chain" id="PRO_5032678027" evidence="4">
    <location>
        <begin position="31"/>
        <end position="225"/>
    </location>
</feature>
<feature type="compositionally biased region" description="Low complexity" evidence="3">
    <location>
        <begin position="39"/>
        <end position="67"/>
    </location>
</feature>
<dbReference type="InterPro" id="IPR042001">
    <property type="entry name" value="Sortase_F"/>
</dbReference>
<feature type="region of interest" description="Disordered" evidence="3">
    <location>
        <begin position="27"/>
        <end position="74"/>
    </location>
</feature>
<sequence>MSNCAKDRRLRLAAGAALLFLTLTSCGTPAAEEPGTAGSPPSSSAPSSSAPSAPSPSESAPAADAPPEVALAMDPSAPVSFSIPSLDREAEIIETGLREDNTLEVPPDNEGAPASWYNGSPTPGETGPSVLLGHVNSTADESGVFYNLEALQAGDRITVDREDGSTAIFEVYKSEVYPKNEFPTKAVYFPVDGAELRLITCDGFTAASGEFEDNLVVYAKLVETA</sequence>